<gene>
    <name evidence="17" type="ORF">EDS130_LOCUS9497</name>
</gene>
<evidence type="ECO:0000256" key="10">
    <source>
        <dbReference type="ARBA" id="ARBA00023242"/>
    </source>
</evidence>
<name>A0A813Z9V2_ADIRI</name>
<dbReference type="Pfam" id="PF00850">
    <property type="entry name" value="Hist_deacetyl"/>
    <property type="match status" value="1"/>
</dbReference>
<dbReference type="PRINTS" id="PR01270">
    <property type="entry name" value="HDASUPER"/>
</dbReference>
<evidence type="ECO:0000256" key="8">
    <source>
        <dbReference type="ARBA" id="ARBA00023015"/>
    </source>
</evidence>
<evidence type="ECO:0000256" key="2">
    <source>
        <dbReference type="ARBA" id="ARBA00005947"/>
    </source>
</evidence>
<proteinExistence type="inferred from homology"/>
<comment type="function">
    <text evidence="12">Responsible for the deacetylation of lysine residues on the N-terminal part of the core histones (H2A, H2B, H3 and H4). Histone deacetylation gives a tag for epigenetic repression and plays an important role in transcriptional regulation, cell cycle progression and developmental events. Histone deacetylases act via the formation of large multiprotein complexes.</text>
</comment>
<dbReference type="CDD" id="cd02952">
    <property type="entry name" value="TRP14_like"/>
    <property type="match status" value="1"/>
</dbReference>
<dbReference type="SUPFAM" id="SSF52833">
    <property type="entry name" value="Thioredoxin-like"/>
    <property type="match status" value="1"/>
</dbReference>
<evidence type="ECO:0000256" key="13">
    <source>
        <dbReference type="ARBA" id="ARBA00065154"/>
    </source>
</evidence>
<evidence type="ECO:0000256" key="5">
    <source>
        <dbReference type="ARBA" id="ARBA00022491"/>
    </source>
</evidence>
<dbReference type="SUPFAM" id="SSF52768">
    <property type="entry name" value="Arginase/deacetylase"/>
    <property type="match status" value="1"/>
</dbReference>
<comment type="caution">
    <text evidence="17">The sequence shown here is derived from an EMBL/GenBank/DDBJ whole genome shotgun (WGS) entry which is preliminary data.</text>
</comment>
<accession>A0A813Z9V2</accession>
<organism evidence="17 18">
    <name type="scientific">Adineta ricciae</name>
    <name type="common">Rotifer</name>
    <dbReference type="NCBI Taxonomy" id="249248"/>
    <lineage>
        <taxon>Eukaryota</taxon>
        <taxon>Metazoa</taxon>
        <taxon>Spiralia</taxon>
        <taxon>Gnathifera</taxon>
        <taxon>Rotifera</taxon>
        <taxon>Eurotatoria</taxon>
        <taxon>Bdelloidea</taxon>
        <taxon>Adinetida</taxon>
        <taxon>Adinetidae</taxon>
        <taxon>Adineta</taxon>
    </lineage>
</organism>
<evidence type="ECO:0000256" key="12">
    <source>
        <dbReference type="ARBA" id="ARBA00059784"/>
    </source>
</evidence>
<evidence type="ECO:0000313" key="18">
    <source>
        <dbReference type="Proteomes" id="UP000663852"/>
    </source>
</evidence>
<dbReference type="InterPro" id="IPR023696">
    <property type="entry name" value="Ureohydrolase_dom_sf"/>
</dbReference>
<protein>
    <recommendedName>
        <fullName evidence="14">Histone deacetylase 11</fullName>
        <ecNumber evidence="3">3.5.1.98</ecNumber>
    </recommendedName>
    <alternativeName>
        <fullName evidence="4">Thioredoxin domain-containing protein 17</fullName>
    </alternativeName>
</protein>
<comment type="subunit">
    <text evidence="13">Interacts with HDAC6.</text>
</comment>
<feature type="domain" description="Histone deacetylase" evidence="15">
    <location>
        <begin position="45"/>
        <end position="313"/>
    </location>
</feature>
<dbReference type="InterPro" id="IPR044150">
    <property type="entry name" value="HDAC_classIV"/>
</dbReference>
<evidence type="ECO:0000256" key="1">
    <source>
        <dbReference type="ARBA" id="ARBA00004123"/>
    </source>
</evidence>
<reference evidence="17" key="1">
    <citation type="submission" date="2021-02" db="EMBL/GenBank/DDBJ databases">
        <authorList>
            <person name="Nowell W R."/>
        </authorList>
    </citation>
    <scope>NUCLEOTIDE SEQUENCE</scope>
</reference>
<evidence type="ECO:0000256" key="6">
    <source>
        <dbReference type="ARBA" id="ARBA00022801"/>
    </source>
</evidence>
<dbReference type="GO" id="GO:0040029">
    <property type="term" value="P:epigenetic regulation of gene expression"/>
    <property type="evidence" value="ECO:0007669"/>
    <property type="project" value="TreeGrafter"/>
</dbReference>
<keyword evidence="7" id="KW-0156">Chromatin regulator</keyword>
<dbReference type="Proteomes" id="UP000663852">
    <property type="component" value="Unassembled WGS sequence"/>
</dbReference>
<dbReference type="InterPro" id="IPR036249">
    <property type="entry name" value="Thioredoxin-like_sf"/>
</dbReference>
<keyword evidence="5" id="KW-0678">Repressor</keyword>
<dbReference type="GO" id="GO:0141221">
    <property type="term" value="F:histone deacetylase activity, hydrolytic mechanism"/>
    <property type="evidence" value="ECO:0007669"/>
    <property type="project" value="UniProtKB-EC"/>
</dbReference>
<comment type="catalytic activity">
    <reaction evidence="11">
        <text>N(6)-acetyl-L-lysyl-[histone] + H2O = L-lysyl-[histone] + acetate</text>
        <dbReference type="Rhea" id="RHEA:58196"/>
        <dbReference type="Rhea" id="RHEA-COMP:9845"/>
        <dbReference type="Rhea" id="RHEA-COMP:11338"/>
        <dbReference type="ChEBI" id="CHEBI:15377"/>
        <dbReference type="ChEBI" id="CHEBI:29969"/>
        <dbReference type="ChEBI" id="CHEBI:30089"/>
        <dbReference type="ChEBI" id="CHEBI:61930"/>
        <dbReference type="EC" id="3.5.1.98"/>
    </reaction>
</comment>
<dbReference type="PANTHER" id="PTHR10625:SF23">
    <property type="entry name" value="HISTONE DEACETYLASE 11"/>
    <property type="match status" value="1"/>
</dbReference>
<evidence type="ECO:0000256" key="4">
    <source>
        <dbReference type="ARBA" id="ARBA00016949"/>
    </source>
</evidence>
<dbReference type="Pfam" id="PF06110">
    <property type="entry name" value="TXD17-like_Trx"/>
    <property type="match status" value="1"/>
</dbReference>
<keyword evidence="9" id="KW-0804">Transcription</keyword>
<dbReference type="InterPro" id="IPR023801">
    <property type="entry name" value="His_deacetylse_dom"/>
</dbReference>
<evidence type="ECO:0000256" key="14">
    <source>
        <dbReference type="ARBA" id="ARBA00072450"/>
    </source>
</evidence>
<comment type="subcellular location">
    <subcellularLocation>
        <location evidence="1">Nucleus</location>
    </subcellularLocation>
</comment>
<evidence type="ECO:0000256" key="11">
    <source>
        <dbReference type="ARBA" id="ARBA00048287"/>
    </source>
</evidence>
<keyword evidence="6" id="KW-0378">Hydrolase</keyword>
<dbReference type="Gene3D" id="3.40.800.20">
    <property type="entry name" value="Histone deacetylase domain"/>
    <property type="match status" value="1"/>
</dbReference>
<dbReference type="PANTHER" id="PTHR10625">
    <property type="entry name" value="HISTONE DEACETYLASE HDAC1-RELATED"/>
    <property type="match status" value="1"/>
</dbReference>
<dbReference type="OrthoDB" id="437693at2759"/>
<dbReference type="InterPro" id="IPR000286">
    <property type="entry name" value="HDACs"/>
</dbReference>
<dbReference type="InterPro" id="IPR037138">
    <property type="entry name" value="His_deacetylse_dom_sf"/>
</dbReference>
<evidence type="ECO:0000313" key="17">
    <source>
        <dbReference type="EMBL" id="CAF0895388.1"/>
    </source>
</evidence>
<dbReference type="GO" id="GO:0000118">
    <property type="term" value="C:histone deacetylase complex"/>
    <property type="evidence" value="ECO:0007669"/>
    <property type="project" value="TreeGrafter"/>
</dbReference>
<evidence type="ECO:0000259" key="15">
    <source>
        <dbReference type="Pfam" id="PF00850"/>
    </source>
</evidence>
<dbReference type="EMBL" id="CAJNOJ010000032">
    <property type="protein sequence ID" value="CAF0895388.1"/>
    <property type="molecule type" value="Genomic_DNA"/>
</dbReference>
<dbReference type="InterPro" id="IPR010357">
    <property type="entry name" value="TXNDC17_dom"/>
</dbReference>
<dbReference type="CDD" id="cd09993">
    <property type="entry name" value="HDAC_classIV"/>
    <property type="match status" value="1"/>
</dbReference>
<evidence type="ECO:0000259" key="16">
    <source>
        <dbReference type="Pfam" id="PF06110"/>
    </source>
</evidence>
<comment type="similarity">
    <text evidence="2">Belongs to the histone deacetylase family.</text>
</comment>
<evidence type="ECO:0000256" key="3">
    <source>
        <dbReference type="ARBA" id="ARBA00012111"/>
    </source>
</evidence>
<dbReference type="EC" id="3.5.1.98" evidence="3"/>
<dbReference type="FunFam" id="3.40.800.20:FF:000009">
    <property type="entry name" value="Histone deacetylase 11"/>
    <property type="match status" value="1"/>
</dbReference>
<evidence type="ECO:0000256" key="9">
    <source>
        <dbReference type="ARBA" id="ARBA00023163"/>
    </source>
</evidence>
<dbReference type="AlphaFoldDB" id="A0A813Z9V2"/>
<keyword evidence="10" id="KW-0539">Nucleus</keyword>
<feature type="domain" description="Thioredoxin" evidence="16">
    <location>
        <begin position="317"/>
        <end position="419"/>
    </location>
</feature>
<evidence type="ECO:0000256" key="7">
    <source>
        <dbReference type="ARBA" id="ARBA00022853"/>
    </source>
</evidence>
<sequence length="420" mass="47695">MALSTLNELNSPSKNHLYKDIGLDQWPIIYCANYNIGFLGMEKLHPFDSSKWRSVVRFLRDAQMITNATIVQPNEATKEDLLTVHTRRYLSSLKWSINVARVLEVAPIAVLPSFLVQRKVLRPLRYQTGGTILAGKLALERGWAINIGGGFHHCSSDRGGGFCAYADLTLLIKNLFTYYSDRVKKVLIVDLDAHQGNGYEHDFLNDDRVFIMDMYNRQIYPHDHEAKSAIKCKVELTNHTNDKTYLRLLHINLEKSLNEFRPDFVVYNAGTDILEGDPLGNLNITPEGVVVRDEIVFSKCIRDKQLPIVMCTSDGIEHKRIFVLFSGSKGKDGHSWCPDCVAAEKPIEEAVKSSLPSNGVFIECFVGDRASWKDTNCPFRTDSQTRLTDIPTLVEWGTPKRLVERELLDTETIKILFEED</sequence>
<keyword evidence="8" id="KW-0805">Transcription regulation</keyword>